<accession>A0A2N1MWH8</accession>
<sequence>MAAHENELSENINEYENFKNISNSNSKDIFENSLLLNFSFDGIFDPYFSLIFKMYNSLGIEIENKSEF</sequence>
<dbReference type="EMBL" id="LLXL01001161">
    <property type="protein sequence ID" value="PKK66003.1"/>
    <property type="molecule type" value="Genomic_DNA"/>
</dbReference>
<evidence type="ECO:0000313" key="1">
    <source>
        <dbReference type="EMBL" id="PKK66003.1"/>
    </source>
</evidence>
<reference evidence="1 2" key="2">
    <citation type="submission" date="2017-10" db="EMBL/GenBank/DDBJ databases">
        <title>Extensive intraspecific genome diversity in a model arbuscular mycorrhizal fungus.</title>
        <authorList>
            <person name="Chen E.C.H."/>
            <person name="Morin E."/>
            <person name="Baudet D."/>
            <person name="Noel J."/>
            <person name="Ndikumana S."/>
            <person name="Charron P."/>
            <person name="St-Onge C."/>
            <person name="Giorgi J."/>
            <person name="Grigoriev I.V."/>
            <person name="Roux C."/>
            <person name="Martin F.M."/>
            <person name="Corradi N."/>
        </authorList>
    </citation>
    <scope>NUCLEOTIDE SEQUENCE [LARGE SCALE GENOMIC DNA]</scope>
    <source>
        <strain evidence="1 2">C2</strain>
    </source>
</reference>
<name>A0A2N1MWH8_9GLOM</name>
<evidence type="ECO:0000313" key="2">
    <source>
        <dbReference type="Proteomes" id="UP000233469"/>
    </source>
</evidence>
<comment type="caution">
    <text evidence="1">The sequence shown here is derived from an EMBL/GenBank/DDBJ whole genome shotgun (WGS) entry which is preliminary data.</text>
</comment>
<dbReference type="Proteomes" id="UP000233469">
    <property type="component" value="Unassembled WGS sequence"/>
</dbReference>
<gene>
    <name evidence="1" type="ORF">RhiirC2_785363</name>
</gene>
<dbReference type="AlphaFoldDB" id="A0A2N1MWH8"/>
<protein>
    <submittedName>
        <fullName evidence="1">Uncharacterized protein</fullName>
    </submittedName>
</protein>
<organism evidence="1 2">
    <name type="scientific">Rhizophagus irregularis</name>
    <dbReference type="NCBI Taxonomy" id="588596"/>
    <lineage>
        <taxon>Eukaryota</taxon>
        <taxon>Fungi</taxon>
        <taxon>Fungi incertae sedis</taxon>
        <taxon>Mucoromycota</taxon>
        <taxon>Glomeromycotina</taxon>
        <taxon>Glomeromycetes</taxon>
        <taxon>Glomerales</taxon>
        <taxon>Glomeraceae</taxon>
        <taxon>Rhizophagus</taxon>
    </lineage>
</organism>
<reference evidence="1 2" key="1">
    <citation type="submission" date="2016-04" db="EMBL/GenBank/DDBJ databases">
        <title>Genome analyses suggest a sexual origin of heterokaryosis in a supposedly ancient asexual fungus.</title>
        <authorList>
            <person name="Ropars J."/>
            <person name="Sedzielewska K."/>
            <person name="Noel J."/>
            <person name="Charron P."/>
            <person name="Farinelli L."/>
            <person name="Marton T."/>
            <person name="Kruger M."/>
            <person name="Pelin A."/>
            <person name="Brachmann A."/>
            <person name="Corradi N."/>
        </authorList>
    </citation>
    <scope>NUCLEOTIDE SEQUENCE [LARGE SCALE GENOMIC DNA]</scope>
    <source>
        <strain evidence="1 2">C2</strain>
    </source>
</reference>
<proteinExistence type="predicted"/>